<dbReference type="RefSeq" id="WP_290214103.1">
    <property type="nucleotide sequence ID" value="NZ_JASDCQ010000001.1"/>
</dbReference>
<feature type="transmembrane region" description="Helical" evidence="7">
    <location>
        <begin position="246"/>
        <end position="263"/>
    </location>
</feature>
<comment type="subcellular location">
    <subcellularLocation>
        <location evidence="1">Cell membrane</location>
        <topology evidence="1">Multi-pass membrane protein</topology>
    </subcellularLocation>
</comment>
<feature type="transmembrane region" description="Helical" evidence="7">
    <location>
        <begin position="41"/>
        <end position="60"/>
    </location>
</feature>
<evidence type="ECO:0000259" key="8">
    <source>
        <dbReference type="Pfam" id="PF01757"/>
    </source>
</evidence>
<sequence length="366" mass="43324">MKNLNEINIIRAIMCLAIVVTHSISNYLRNIEVDQAAYDQYILWIRFALLCSTPIFILLSETLISKNYPNGLKKGFFLKRVKYILLPYIFVGLIVSYRSSDKDLLSFMEVAFQKIVLGQWYGFFVIVIFQFYILHWLIGKYLARVNPIGPILISFAISFAHVYCYVHIDAYQNFILTDYPLWYKTHIFMWLFYFIVAFYIGQYYEQLITFLTQKLWVPILLTISSFGIIMYNYTEMDYTRISSERYDMLLYSVSVFFLLVALIRKFNFDNQTLVMISNFSFFIYLTHMIFLPYFVKLSLTFGENFFTYVGVMAFLTISACIGVAFMLYQSRLTRYFTGKIKYLEPTPVNSKTPPVTREAYNVNYDR</sequence>
<feature type="transmembrane region" description="Helical" evidence="7">
    <location>
        <begin position="188"/>
        <end position="204"/>
    </location>
</feature>
<dbReference type="Pfam" id="PF01757">
    <property type="entry name" value="Acyl_transf_3"/>
    <property type="match status" value="1"/>
</dbReference>
<evidence type="ECO:0000313" key="10">
    <source>
        <dbReference type="Proteomes" id="UP001225873"/>
    </source>
</evidence>
<comment type="similarity">
    <text evidence="2">Belongs to the acyltransferase 3 family.</text>
</comment>
<keyword evidence="9" id="KW-0808">Transferase</keyword>
<evidence type="ECO:0000256" key="2">
    <source>
        <dbReference type="ARBA" id="ARBA00007400"/>
    </source>
</evidence>
<evidence type="ECO:0000256" key="1">
    <source>
        <dbReference type="ARBA" id="ARBA00004651"/>
    </source>
</evidence>
<evidence type="ECO:0000256" key="3">
    <source>
        <dbReference type="ARBA" id="ARBA00022475"/>
    </source>
</evidence>
<reference evidence="9 10" key="1">
    <citation type="submission" date="2023-03" db="EMBL/GenBank/DDBJ databases">
        <authorList>
            <person name="Uniacke-Lowe S."/>
            <person name="Ross P."/>
            <person name="Hill C."/>
        </authorList>
    </citation>
    <scope>NUCLEOTIDE SEQUENCE [LARGE SCALE GENOMIC DNA]</scope>
    <source>
        <strain evidence="9 10">APC 4016</strain>
    </source>
</reference>
<keyword evidence="3" id="KW-1003">Cell membrane</keyword>
<evidence type="ECO:0000256" key="5">
    <source>
        <dbReference type="ARBA" id="ARBA00022989"/>
    </source>
</evidence>
<protein>
    <submittedName>
        <fullName evidence="9">Acyltransferase family protein</fullName>
    </submittedName>
</protein>
<feature type="transmembrane region" description="Helical" evidence="7">
    <location>
        <begin position="306"/>
        <end position="328"/>
    </location>
</feature>
<dbReference type="GO" id="GO:0016746">
    <property type="term" value="F:acyltransferase activity"/>
    <property type="evidence" value="ECO:0007669"/>
    <property type="project" value="UniProtKB-KW"/>
</dbReference>
<feature type="transmembrane region" description="Helical" evidence="7">
    <location>
        <begin position="216"/>
        <end position="234"/>
    </location>
</feature>
<feature type="transmembrane region" description="Helical" evidence="7">
    <location>
        <begin position="120"/>
        <end position="138"/>
    </location>
</feature>
<comment type="caution">
    <text evidence="9">The sequence shown here is derived from an EMBL/GenBank/DDBJ whole genome shotgun (WGS) entry which is preliminary data.</text>
</comment>
<evidence type="ECO:0000256" key="7">
    <source>
        <dbReference type="SAM" id="Phobius"/>
    </source>
</evidence>
<feature type="domain" description="Acyltransferase 3" evidence="8">
    <location>
        <begin position="5"/>
        <end position="322"/>
    </location>
</feature>
<keyword evidence="9" id="KW-0012">Acyltransferase</keyword>
<dbReference type="PANTHER" id="PTHR40074:SF2">
    <property type="entry name" value="O-ACETYLTRANSFERASE WECH"/>
    <property type="match status" value="1"/>
</dbReference>
<dbReference type="InterPro" id="IPR002656">
    <property type="entry name" value="Acyl_transf_3_dom"/>
</dbReference>
<dbReference type="Proteomes" id="UP001225873">
    <property type="component" value="Unassembled WGS sequence"/>
</dbReference>
<keyword evidence="6 7" id="KW-0472">Membrane</keyword>
<keyword evidence="5 7" id="KW-1133">Transmembrane helix</keyword>
<feature type="transmembrane region" description="Helical" evidence="7">
    <location>
        <begin position="81"/>
        <end position="100"/>
    </location>
</feature>
<evidence type="ECO:0000256" key="4">
    <source>
        <dbReference type="ARBA" id="ARBA00022692"/>
    </source>
</evidence>
<evidence type="ECO:0000313" key="9">
    <source>
        <dbReference type="EMBL" id="MDN3425802.1"/>
    </source>
</evidence>
<feature type="transmembrane region" description="Helical" evidence="7">
    <location>
        <begin position="150"/>
        <end position="168"/>
    </location>
</feature>
<evidence type="ECO:0000256" key="6">
    <source>
        <dbReference type="ARBA" id="ARBA00023136"/>
    </source>
</evidence>
<gene>
    <name evidence="9" type="ORF">QMA01_00745</name>
</gene>
<dbReference type="EMBL" id="JASDCQ010000001">
    <property type="protein sequence ID" value="MDN3425802.1"/>
    <property type="molecule type" value="Genomic_DNA"/>
</dbReference>
<proteinExistence type="inferred from homology"/>
<keyword evidence="10" id="KW-1185">Reference proteome</keyword>
<feature type="transmembrane region" description="Helical" evidence="7">
    <location>
        <begin position="12"/>
        <end position="29"/>
    </location>
</feature>
<dbReference type="PANTHER" id="PTHR40074">
    <property type="entry name" value="O-ACETYLTRANSFERASE WECH"/>
    <property type="match status" value="1"/>
</dbReference>
<accession>A0ABT7ZGH5</accession>
<name>A0ABT7ZGH5_9BACL</name>
<keyword evidence="4 7" id="KW-0812">Transmembrane</keyword>
<feature type="transmembrane region" description="Helical" evidence="7">
    <location>
        <begin position="275"/>
        <end position="294"/>
    </location>
</feature>
<organism evidence="9 10">
    <name type="scientific">Planococcus notacanthi</name>
    <dbReference type="NCBI Taxonomy" id="3035188"/>
    <lineage>
        <taxon>Bacteria</taxon>
        <taxon>Bacillati</taxon>
        <taxon>Bacillota</taxon>
        <taxon>Bacilli</taxon>
        <taxon>Bacillales</taxon>
        <taxon>Caryophanaceae</taxon>
        <taxon>Planococcus</taxon>
    </lineage>
</organism>